<dbReference type="GO" id="GO:0003676">
    <property type="term" value="F:nucleic acid binding"/>
    <property type="evidence" value="ECO:0007669"/>
    <property type="project" value="InterPro"/>
</dbReference>
<keyword evidence="5" id="KW-0539">Nucleus</keyword>
<dbReference type="Proteomes" id="UP000314986">
    <property type="component" value="Unassembled WGS sequence"/>
</dbReference>
<dbReference type="AlphaFoldDB" id="V9KJK0"/>
<protein>
    <submittedName>
        <fullName evidence="7">Interferon stimulated exonuclease</fullName>
    </submittedName>
</protein>
<dbReference type="InterPro" id="IPR047021">
    <property type="entry name" value="REXO1/3/4-like"/>
</dbReference>
<dbReference type="Ensembl" id="ENSCMIT00000022022.1">
    <property type="protein sequence ID" value="ENSCMIP00000021637.1"/>
    <property type="gene ID" value="ENSCMIG00000009840.1"/>
</dbReference>
<keyword evidence="9" id="KW-1185">Reference proteome</keyword>
<dbReference type="GO" id="GO:0045071">
    <property type="term" value="P:negative regulation of viral genome replication"/>
    <property type="evidence" value="ECO:0007669"/>
    <property type="project" value="TreeGrafter"/>
</dbReference>
<name>V9KJK0_CALMI</name>
<dbReference type="GO" id="GO:0006308">
    <property type="term" value="P:DNA catabolic process"/>
    <property type="evidence" value="ECO:0007669"/>
    <property type="project" value="TreeGrafter"/>
</dbReference>
<dbReference type="PANTHER" id="PTHR12801">
    <property type="entry name" value="RNA EXONUCLEASE REXO1 / RECO3 FAMILY MEMBER-RELATED"/>
    <property type="match status" value="1"/>
</dbReference>
<dbReference type="GO" id="GO:0005730">
    <property type="term" value="C:nucleolus"/>
    <property type="evidence" value="ECO:0007669"/>
    <property type="project" value="UniProtKB-ARBA"/>
</dbReference>
<dbReference type="STRING" id="7868.ENSCMIP00000021637"/>
<evidence type="ECO:0000256" key="4">
    <source>
        <dbReference type="ARBA" id="ARBA00022839"/>
    </source>
</evidence>
<proteinExistence type="evidence at transcript level"/>
<keyword evidence="4 7" id="KW-0269">Exonuclease</keyword>
<reference evidence="7 9" key="3">
    <citation type="journal article" date="2014" name="Nature">
        <title>Elephant shark genome provides unique insights into gnathostome evolution.</title>
        <authorList>
            <consortium name="International Elephant Shark Genome Sequencing Consortium"/>
            <person name="Venkatesh B."/>
            <person name="Lee A.P."/>
            <person name="Ravi V."/>
            <person name="Maurya A.K."/>
            <person name="Lian M.M."/>
            <person name="Swann J.B."/>
            <person name="Ohta Y."/>
            <person name="Flajnik M.F."/>
            <person name="Sutoh Y."/>
            <person name="Kasahara M."/>
            <person name="Hoon S."/>
            <person name="Gangu V."/>
            <person name="Roy S.W."/>
            <person name="Irimia M."/>
            <person name="Korzh V."/>
            <person name="Kondrychyn I."/>
            <person name="Lim Z.W."/>
            <person name="Tay B.H."/>
            <person name="Tohari S."/>
            <person name="Kong K.W."/>
            <person name="Ho S."/>
            <person name="Lorente-Galdos B."/>
            <person name="Quilez J."/>
            <person name="Marques-Bonet T."/>
            <person name="Raney B.J."/>
            <person name="Ingham P.W."/>
            <person name="Tay A."/>
            <person name="Hillier L.W."/>
            <person name="Minx P."/>
            <person name="Boehm T."/>
            <person name="Wilson R.K."/>
            <person name="Brenner S."/>
            <person name="Warren W.C."/>
        </authorList>
    </citation>
    <scope>NUCLEOTIDE SEQUENCE</scope>
    <source>
        <tissue evidence="7">Intestine</tissue>
    </source>
</reference>
<evidence type="ECO:0000256" key="5">
    <source>
        <dbReference type="ARBA" id="ARBA00023242"/>
    </source>
</evidence>
<evidence type="ECO:0000313" key="8">
    <source>
        <dbReference type="Ensembl" id="ENSCMIP00000021637.1"/>
    </source>
</evidence>
<reference evidence="8" key="4">
    <citation type="submission" date="2025-05" db="UniProtKB">
        <authorList>
            <consortium name="Ensembl"/>
        </authorList>
    </citation>
    <scope>IDENTIFICATION</scope>
</reference>
<sequence>MLNPLKYVAMDCEMVGMGPSGTESGLARCSIVDYNGRIVYDKFIKPDGKITDYRTPVSGIRPSNMETASPYHTAREEILKILEGKIIVGHDPRSDFHVLKADISQYEVRDTSSCGLLLSKARLQTDRRASLKRLCHNLLGRRIQDSYTGHSSVEDASAAMELFKLVDKVWESRLSQGARVEIINRFENRSRYSVNKTA</sequence>
<organism evidence="7">
    <name type="scientific">Callorhinchus milii</name>
    <name type="common">Ghost shark</name>
    <dbReference type="NCBI Taxonomy" id="7868"/>
    <lineage>
        <taxon>Eukaryota</taxon>
        <taxon>Metazoa</taxon>
        <taxon>Chordata</taxon>
        <taxon>Craniata</taxon>
        <taxon>Vertebrata</taxon>
        <taxon>Chondrichthyes</taxon>
        <taxon>Holocephali</taxon>
        <taxon>Chimaeriformes</taxon>
        <taxon>Callorhinchidae</taxon>
        <taxon>Callorhinchus</taxon>
    </lineage>
</organism>
<dbReference type="FunFam" id="3.30.420.10:FF:000007">
    <property type="entry name" value="Interferon-stimulated exonuclease gene 20"/>
    <property type="match status" value="1"/>
</dbReference>
<dbReference type="SMART" id="SM00479">
    <property type="entry name" value="EXOIII"/>
    <property type="match status" value="1"/>
</dbReference>
<keyword evidence="3" id="KW-0378">Hydrolase</keyword>
<dbReference type="GO" id="GO:0006401">
    <property type="term" value="P:RNA catabolic process"/>
    <property type="evidence" value="ECO:0007669"/>
    <property type="project" value="TreeGrafter"/>
</dbReference>
<reference evidence="9" key="1">
    <citation type="journal article" date="2006" name="Science">
        <title>Ancient noncoding elements conserved in the human genome.</title>
        <authorList>
            <person name="Venkatesh B."/>
            <person name="Kirkness E.F."/>
            <person name="Loh Y.H."/>
            <person name="Halpern A.L."/>
            <person name="Lee A.P."/>
            <person name="Johnson J."/>
            <person name="Dandona N."/>
            <person name="Viswanathan L.D."/>
            <person name="Tay A."/>
            <person name="Venter J.C."/>
            <person name="Strausberg R.L."/>
            <person name="Brenner S."/>
        </authorList>
    </citation>
    <scope>NUCLEOTIDE SEQUENCE [LARGE SCALE GENOMIC DNA]</scope>
</reference>
<dbReference type="PANTHER" id="PTHR12801:SF59">
    <property type="entry name" value="INTERFERON-STIMULATED GENE 20 KDA PROTEIN"/>
    <property type="match status" value="1"/>
</dbReference>
<evidence type="ECO:0000313" key="7">
    <source>
        <dbReference type="EMBL" id="AFO98600.1"/>
    </source>
</evidence>
<dbReference type="InterPro" id="IPR012337">
    <property type="entry name" value="RNaseH-like_sf"/>
</dbReference>
<comment type="subcellular location">
    <subcellularLocation>
        <location evidence="1">Nucleus</location>
    </subcellularLocation>
</comment>
<feature type="domain" description="Exonuclease" evidence="6">
    <location>
        <begin position="6"/>
        <end position="172"/>
    </location>
</feature>
<dbReference type="GeneTree" id="ENSGT00940000160781"/>
<evidence type="ECO:0000256" key="1">
    <source>
        <dbReference type="ARBA" id="ARBA00004123"/>
    </source>
</evidence>
<dbReference type="GO" id="GO:0051607">
    <property type="term" value="P:defense response to virus"/>
    <property type="evidence" value="ECO:0007669"/>
    <property type="project" value="TreeGrafter"/>
</dbReference>
<evidence type="ECO:0000256" key="3">
    <source>
        <dbReference type="ARBA" id="ARBA00022801"/>
    </source>
</evidence>
<evidence type="ECO:0000256" key="2">
    <source>
        <dbReference type="ARBA" id="ARBA00022722"/>
    </source>
</evidence>
<dbReference type="InterPro" id="IPR036397">
    <property type="entry name" value="RNaseH_sf"/>
</dbReference>
<reference evidence="9" key="2">
    <citation type="journal article" date="2007" name="PLoS Biol.">
        <title>Survey sequencing and comparative analysis of the elephant shark (Callorhinchus milii) genome.</title>
        <authorList>
            <person name="Venkatesh B."/>
            <person name="Kirkness E.F."/>
            <person name="Loh Y.H."/>
            <person name="Halpern A.L."/>
            <person name="Lee A.P."/>
            <person name="Johnson J."/>
            <person name="Dandona N."/>
            <person name="Viswanathan L.D."/>
            <person name="Tay A."/>
            <person name="Venter J.C."/>
            <person name="Strausberg R.L."/>
            <person name="Brenner S."/>
        </authorList>
    </citation>
    <scope>NUCLEOTIDE SEQUENCE [LARGE SCALE GENOMIC DNA]</scope>
</reference>
<evidence type="ECO:0000259" key="6">
    <source>
        <dbReference type="SMART" id="SM00479"/>
    </source>
</evidence>
<dbReference type="EMBL" id="JW866083">
    <property type="protein sequence ID" value="AFO98600.1"/>
    <property type="molecule type" value="mRNA"/>
</dbReference>
<accession>V9KJK0</accession>
<dbReference type="SUPFAM" id="SSF53098">
    <property type="entry name" value="Ribonuclease H-like"/>
    <property type="match status" value="1"/>
</dbReference>
<dbReference type="Pfam" id="PF00929">
    <property type="entry name" value="RNase_T"/>
    <property type="match status" value="1"/>
</dbReference>
<keyword evidence="2" id="KW-0540">Nuclease</keyword>
<dbReference type="OMA" id="TSEYKHF"/>
<dbReference type="Gene3D" id="3.30.420.10">
    <property type="entry name" value="Ribonuclease H-like superfamily/Ribonuclease H"/>
    <property type="match status" value="1"/>
</dbReference>
<evidence type="ECO:0000313" key="9">
    <source>
        <dbReference type="Proteomes" id="UP000314986"/>
    </source>
</evidence>
<dbReference type="InterPro" id="IPR013520">
    <property type="entry name" value="Ribonucl_H"/>
</dbReference>
<dbReference type="GO" id="GO:0004527">
    <property type="term" value="F:exonuclease activity"/>
    <property type="evidence" value="ECO:0007669"/>
    <property type="project" value="UniProtKB-KW"/>
</dbReference>